<protein>
    <recommendedName>
        <fullName evidence="4">F-box domain-containing protein</fullName>
    </recommendedName>
</protein>
<dbReference type="InterPro" id="IPR002110">
    <property type="entry name" value="Ankyrin_rpt"/>
</dbReference>
<feature type="repeat" description="ANK" evidence="3">
    <location>
        <begin position="401"/>
        <end position="433"/>
    </location>
</feature>
<dbReference type="InterPro" id="IPR001810">
    <property type="entry name" value="F-box_dom"/>
</dbReference>
<dbReference type="PROSITE" id="PS50088">
    <property type="entry name" value="ANK_REPEAT"/>
    <property type="match status" value="3"/>
</dbReference>
<evidence type="ECO:0000313" key="5">
    <source>
        <dbReference type="EMBL" id="EHA25588.1"/>
    </source>
</evidence>
<dbReference type="OrthoDB" id="366390at2759"/>
<dbReference type="InterPro" id="IPR036770">
    <property type="entry name" value="Ankyrin_rpt-contain_sf"/>
</dbReference>
<comment type="caution">
    <text evidence="5">The sequence shown here is derived from an EMBL/GenBank/DDBJ whole genome shotgun (WGS) entry which is preliminary data.</text>
</comment>
<dbReference type="PROSITE" id="PS50297">
    <property type="entry name" value="ANK_REP_REGION"/>
    <property type="match status" value="2"/>
</dbReference>
<dbReference type="HOGENOM" id="CLU_385408_0_0_1"/>
<gene>
    <name evidence="5" type="ORF">ASPNIDRAFT_42045</name>
</gene>
<dbReference type="PANTHER" id="PTHR24198">
    <property type="entry name" value="ANKYRIN REPEAT AND PROTEIN KINASE DOMAIN-CONTAINING PROTEIN"/>
    <property type="match status" value="1"/>
</dbReference>
<evidence type="ECO:0000256" key="1">
    <source>
        <dbReference type="ARBA" id="ARBA00022737"/>
    </source>
</evidence>
<evidence type="ECO:0000259" key="4">
    <source>
        <dbReference type="PROSITE" id="PS50181"/>
    </source>
</evidence>
<dbReference type="SUPFAM" id="SSF48403">
    <property type="entry name" value="Ankyrin repeat"/>
    <property type="match status" value="2"/>
</dbReference>
<dbReference type="AlphaFoldDB" id="G3XWI5"/>
<dbReference type="Proteomes" id="UP000009038">
    <property type="component" value="Unassembled WGS sequence"/>
</dbReference>
<feature type="repeat" description="ANK" evidence="3">
    <location>
        <begin position="96"/>
        <end position="128"/>
    </location>
</feature>
<name>G3XWI5_ASPNA</name>
<dbReference type="EMBL" id="ACJE01000006">
    <property type="protein sequence ID" value="EHA25588.1"/>
    <property type="molecule type" value="Genomic_DNA"/>
</dbReference>
<keyword evidence="1" id="KW-0677">Repeat</keyword>
<dbReference type="Gene3D" id="1.25.40.20">
    <property type="entry name" value="Ankyrin repeat-containing domain"/>
    <property type="match status" value="3"/>
</dbReference>
<sequence>MACLTDLPNELLLDIVSYIEYNLDLAALSQTNRRIYHLTSSLVDQKINHMFKNSRLYVNESRAMQRAAANGNVDCVRRLFRAGIPARPDIHYDRWKPSDPATVAAMYGHANVVRLFLDAGVDPNVITSHQSLCARGNLLTIAIQQGHESVVRLLLEHGVKLVFTKEDPDINQPLSVATEFGHYELVKLLLEHGCNPLTPDYRQDGKDETSAFFRAGARSLPILQLFLEPNIPKDYFSDPKYNSQELVLKVLEWGDIPLARFLLDHGAELAIPNYDSSEPTRVVPLDDVLYRVGCASGQYSEKADFLLQKFNVDNIIKDGNFSAVVCLAAGAALGGNVGLLDRVLEVDWVHTRKVIQPQDWKDRLTLYLVDAVRWGHLEVARLLLDHGADPNGPAPDGEDSTFTRPVYTAVEKGHTKLVVLLLDRGADPNPEDRGGLFLFATSCCLHQVVRQTRLDIVQLLIDRKIHVPEVSSGLDPMTSLVCSGAKVFQLAVQHMNLKLKVGDIWHMQAFQVAVKTGDIPIITEFLEAGFKPNNWSWLLPNAADHFDPDVAEQAVDLLLKYGADIDVQSHETSRPNLYSFNSSCLAVRKDRVIKLLLKKGANPFRVDWSGKHVFIAAAAAGEIHSVKGVLEYIEETGIPFGELKKAYYRLAEHLKVPSRKLGILLEWRSTYGVGTGAESILVRAADHLIESLHTFMYRHVFFKQPELAGTKSLTTQSARADATNNQVLSLPLEATSTTIGSPSSVPLSVSGPLYSTCFPF</sequence>
<organism evidence="5 6">
    <name type="scientific">Aspergillus niger (strain ATCC 1015 / CBS 113.46 / FGSC A1144 / LSHB Ac4 / NCTC 3858a / NRRL 328 / USDA 3528.7)</name>
    <dbReference type="NCBI Taxonomy" id="380704"/>
    <lineage>
        <taxon>Eukaryota</taxon>
        <taxon>Fungi</taxon>
        <taxon>Dikarya</taxon>
        <taxon>Ascomycota</taxon>
        <taxon>Pezizomycotina</taxon>
        <taxon>Eurotiomycetes</taxon>
        <taxon>Eurotiomycetidae</taxon>
        <taxon>Eurotiales</taxon>
        <taxon>Aspergillaceae</taxon>
        <taxon>Aspergillus</taxon>
        <taxon>Aspergillus subgen. Circumdati</taxon>
    </lineage>
</organism>
<evidence type="ECO:0000313" key="6">
    <source>
        <dbReference type="Proteomes" id="UP000009038"/>
    </source>
</evidence>
<feature type="non-terminal residue" evidence="5">
    <location>
        <position position="760"/>
    </location>
</feature>
<feature type="repeat" description="ANK" evidence="3">
    <location>
        <begin position="169"/>
        <end position="201"/>
    </location>
</feature>
<evidence type="ECO:0000256" key="2">
    <source>
        <dbReference type="ARBA" id="ARBA00023043"/>
    </source>
</evidence>
<evidence type="ECO:0000256" key="3">
    <source>
        <dbReference type="PROSITE-ProRule" id="PRU00023"/>
    </source>
</evidence>
<reference evidence="5 6" key="1">
    <citation type="journal article" date="2011" name="Genome Res.">
        <title>Comparative genomics of citric-acid-producing Aspergillus niger ATCC 1015 versus enzyme-producing CBS 513.88.</title>
        <authorList>
            <person name="Andersen M.R."/>
            <person name="Salazar M.P."/>
            <person name="Schaap P.J."/>
            <person name="van de Vondervoort P.J."/>
            <person name="Culley D."/>
            <person name="Thykaer J."/>
            <person name="Frisvad J.C."/>
            <person name="Nielsen K.F."/>
            <person name="Albang R."/>
            <person name="Albermann K."/>
            <person name="Berka R.M."/>
            <person name="Braus G.H."/>
            <person name="Braus-Stromeyer S.A."/>
            <person name="Corrochano L.M."/>
            <person name="Dai Z."/>
            <person name="van Dijck P.W."/>
            <person name="Hofmann G."/>
            <person name="Lasure L.L."/>
            <person name="Magnuson J.K."/>
            <person name="Menke H."/>
            <person name="Meijer M."/>
            <person name="Meijer S.L."/>
            <person name="Nielsen J.B."/>
            <person name="Nielsen M.L."/>
            <person name="van Ooyen A.J."/>
            <person name="Pel H.J."/>
            <person name="Poulsen L."/>
            <person name="Samson R.A."/>
            <person name="Stam H."/>
            <person name="Tsang A."/>
            <person name="van den Brink J.M."/>
            <person name="Atkins A."/>
            <person name="Aerts A."/>
            <person name="Shapiro H."/>
            <person name="Pangilinan J."/>
            <person name="Salamov A."/>
            <person name="Lou Y."/>
            <person name="Lindquist E."/>
            <person name="Lucas S."/>
            <person name="Grimwood J."/>
            <person name="Grigoriev I.V."/>
            <person name="Kubicek C.P."/>
            <person name="Martinez D."/>
            <person name="van Peij N.N."/>
            <person name="Roubos J.A."/>
            <person name="Nielsen J."/>
            <person name="Baker S.E."/>
        </authorList>
    </citation>
    <scope>NUCLEOTIDE SEQUENCE [LARGE SCALE GENOMIC DNA]</scope>
    <source>
        <strain evidence="6">ATCC 1015 / CBS 113.46 / FGSC A1144 / LSHB Ac4 / NCTC 3858a / NRRL 328 / USDA 3528.7</strain>
    </source>
</reference>
<accession>G3XWI5</accession>
<feature type="domain" description="F-box" evidence="4">
    <location>
        <begin position="1"/>
        <end position="54"/>
    </location>
</feature>
<dbReference type="SMART" id="SM00248">
    <property type="entry name" value="ANK"/>
    <property type="match status" value="9"/>
</dbReference>
<dbReference type="Pfam" id="PF12937">
    <property type="entry name" value="F-box-like"/>
    <property type="match status" value="1"/>
</dbReference>
<dbReference type="STRING" id="380704.G3XWI5"/>
<dbReference type="PANTHER" id="PTHR24198:SF194">
    <property type="entry name" value="INVERSIN-A"/>
    <property type="match status" value="1"/>
</dbReference>
<dbReference type="Pfam" id="PF12796">
    <property type="entry name" value="Ank_2"/>
    <property type="match status" value="2"/>
</dbReference>
<keyword evidence="2 3" id="KW-0040">ANK repeat</keyword>
<dbReference type="PROSITE" id="PS50181">
    <property type="entry name" value="FBOX"/>
    <property type="match status" value="1"/>
</dbReference>
<proteinExistence type="predicted"/>